<dbReference type="Gene3D" id="1.20.5.170">
    <property type="match status" value="1"/>
</dbReference>
<gene>
    <name evidence="3" type="ORF">CMEL01_16761</name>
</gene>
<comment type="caution">
    <text evidence="3">The sequence shown here is derived from an EMBL/GenBank/DDBJ whole genome shotgun (WGS) entry which is preliminary data.</text>
</comment>
<evidence type="ECO:0000259" key="2">
    <source>
        <dbReference type="PROSITE" id="PS00036"/>
    </source>
</evidence>
<feature type="compositionally biased region" description="Low complexity" evidence="1">
    <location>
        <begin position="142"/>
        <end position="161"/>
    </location>
</feature>
<accession>A0AAI9XKM0</accession>
<dbReference type="GO" id="GO:0003700">
    <property type="term" value="F:DNA-binding transcription factor activity"/>
    <property type="evidence" value="ECO:0007669"/>
    <property type="project" value="InterPro"/>
</dbReference>
<evidence type="ECO:0000313" key="3">
    <source>
        <dbReference type="EMBL" id="KAK1452445.1"/>
    </source>
</evidence>
<dbReference type="Proteomes" id="UP001239795">
    <property type="component" value="Unassembled WGS sequence"/>
</dbReference>
<evidence type="ECO:0000256" key="1">
    <source>
        <dbReference type="SAM" id="MobiDB-lite"/>
    </source>
</evidence>
<proteinExistence type="predicted"/>
<protein>
    <recommendedName>
        <fullName evidence="2">BZIP domain-containing protein</fullName>
    </recommendedName>
</protein>
<sequence length="315" mass="34900">MTSSNDPYLLDVVAATAMSMSLPLYSTPPGQIHMISPMRDLQCQQWVNWSDQVAGPIYDEQEAFNIECPSQLEFGAESFKSSLSGTDATYVVSTWASQANDWSTIQDRNSAQSRSSLVDTYGGEAWSSANAQTQPDFHTRSQKSSNQTTTTNTGVNTKARTAFSARQQGPKSPKIGLRGRANTSGTNPPYGRIMTLEKKGRHKSNGEELVEQSNAWHPGSSKGHRVKNRAAAKRSREKTKQYEQYLVVKEHEMAQEKMYLDACLTALKNEALTLKDEVLRHGDCDCEMIQRYIVQAARSFGSGVAQTETEAHLSM</sequence>
<dbReference type="SUPFAM" id="SSF57959">
    <property type="entry name" value="Leucine zipper domain"/>
    <property type="match status" value="1"/>
</dbReference>
<evidence type="ECO:0000313" key="4">
    <source>
        <dbReference type="Proteomes" id="UP001239795"/>
    </source>
</evidence>
<dbReference type="InterPro" id="IPR046347">
    <property type="entry name" value="bZIP_sf"/>
</dbReference>
<dbReference type="Pfam" id="PF07716">
    <property type="entry name" value="bZIP_2"/>
    <property type="match status" value="1"/>
</dbReference>
<feature type="compositionally biased region" description="Basic residues" evidence="1">
    <location>
        <begin position="222"/>
        <end position="237"/>
    </location>
</feature>
<name>A0AAI9XKM0_9PEZI</name>
<feature type="region of interest" description="Disordered" evidence="1">
    <location>
        <begin position="130"/>
        <end position="193"/>
    </location>
</feature>
<keyword evidence="4" id="KW-1185">Reference proteome</keyword>
<dbReference type="CDD" id="cd14687">
    <property type="entry name" value="bZIP_ATF2"/>
    <property type="match status" value="1"/>
</dbReference>
<organism evidence="3 4">
    <name type="scientific">Colletotrichum melonis</name>
    <dbReference type="NCBI Taxonomy" id="1209925"/>
    <lineage>
        <taxon>Eukaryota</taxon>
        <taxon>Fungi</taxon>
        <taxon>Dikarya</taxon>
        <taxon>Ascomycota</taxon>
        <taxon>Pezizomycotina</taxon>
        <taxon>Sordariomycetes</taxon>
        <taxon>Hypocreomycetidae</taxon>
        <taxon>Glomerellales</taxon>
        <taxon>Glomerellaceae</taxon>
        <taxon>Colletotrichum</taxon>
        <taxon>Colletotrichum acutatum species complex</taxon>
    </lineage>
</organism>
<feature type="domain" description="BZIP" evidence="2">
    <location>
        <begin position="225"/>
        <end position="238"/>
    </location>
</feature>
<dbReference type="AlphaFoldDB" id="A0AAI9XKM0"/>
<dbReference type="PROSITE" id="PS00036">
    <property type="entry name" value="BZIP_BASIC"/>
    <property type="match status" value="1"/>
</dbReference>
<feature type="region of interest" description="Disordered" evidence="1">
    <location>
        <begin position="211"/>
        <end position="238"/>
    </location>
</feature>
<reference evidence="3 4" key="1">
    <citation type="submission" date="2016-10" db="EMBL/GenBank/DDBJ databases">
        <title>The genome sequence of Colletotrichum fioriniae PJ7.</title>
        <authorList>
            <person name="Baroncelli R."/>
        </authorList>
    </citation>
    <scope>NUCLEOTIDE SEQUENCE [LARGE SCALE GENOMIC DNA]</scope>
    <source>
        <strain evidence="3">Col 31</strain>
    </source>
</reference>
<dbReference type="EMBL" id="MLGG01000044">
    <property type="protein sequence ID" value="KAK1452445.1"/>
    <property type="molecule type" value="Genomic_DNA"/>
</dbReference>
<dbReference type="InterPro" id="IPR004827">
    <property type="entry name" value="bZIP"/>
</dbReference>